<protein>
    <submittedName>
        <fullName evidence="2">Uncharacterized protein</fullName>
    </submittedName>
</protein>
<gene>
    <name evidence="2" type="ORF">E7811_15430</name>
</gene>
<dbReference type="Proteomes" id="UP000309450">
    <property type="component" value="Unassembled WGS sequence"/>
</dbReference>
<evidence type="ECO:0000256" key="1">
    <source>
        <dbReference type="SAM" id="SignalP"/>
    </source>
</evidence>
<dbReference type="OrthoDB" id="964913at2"/>
<organism evidence="2 3">
    <name type="scientific">Aliigemmobacter aestuarii</name>
    <dbReference type="NCBI Taxonomy" id="1445661"/>
    <lineage>
        <taxon>Bacteria</taxon>
        <taxon>Pseudomonadati</taxon>
        <taxon>Pseudomonadota</taxon>
        <taxon>Alphaproteobacteria</taxon>
        <taxon>Rhodobacterales</taxon>
        <taxon>Paracoccaceae</taxon>
        <taxon>Aliigemmobacter</taxon>
    </lineage>
</organism>
<keyword evidence="1" id="KW-0732">Signal</keyword>
<dbReference type="AlphaFoldDB" id="A0A4S3MKY4"/>
<evidence type="ECO:0000313" key="2">
    <source>
        <dbReference type="EMBL" id="THD82433.1"/>
    </source>
</evidence>
<keyword evidence="3" id="KW-1185">Reference proteome</keyword>
<evidence type="ECO:0000313" key="3">
    <source>
        <dbReference type="Proteomes" id="UP000309450"/>
    </source>
</evidence>
<sequence length="230" mass="23934">MSHSIHSLRKKRIPAGIIGASLAWLVLAAPVSAQEDVAGACADAARQFFNNFDAVADMRADEPRTDGSRTAGGTLDLGNYVAEVRCGFPANELRLSEFFVDGSDQLATLQSGGVSGGADMPNYERPVGGVLPAGSSFTAGSIINCERPGTGAGQCDAGVVREGNGNGALFVFWPDTGSRVLYFENGEIVRYDESEADGGAQLSVTRDGDIQIVTVGDARFEVVDALLIGG</sequence>
<reference evidence="2 3" key="1">
    <citation type="submission" date="2019-04" db="EMBL/GenBank/DDBJ databases">
        <title>Draft genome sequence of Gemmobacter aestuarii sp. nov.</title>
        <authorList>
            <person name="Hameed A."/>
            <person name="Lin S.-Y."/>
            <person name="Shahina M."/>
            <person name="Lai W.-A."/>
            <person name="Young C.-C."/>
        </authorList>
    </citation>
    <scope>NUCLEOTIDE SEQUENCE [LARGE SCALE GENOMIC DNA]</scope>
    <source>
        <strain evidence="2 3">CC-PW-75</strain>
    </source>
</reference>
<feature type="chain" id="PRO_5020365766" evidence="1">
    <location>
        <begin position="34"/>
        <end position="230"/>
    </location>
</feature>
<proteinExistence type="predicted"/>
<name>A0A4S3MKY4_9RHOB</name>
<dbReference type="RefSeq" id="WP_136395541.1">
    <property type="nucleotide sequence ID" value="NZ_SSND01000004.1"/>
</dbReference>
<feature type="signal peptide" evidence="1">
    <location>
        <begin position="1"/>
        <end position="33"/>
    </location>
</feature>
<accession>A0A4S3MKY4</accession>
<dbReference type="EMBL" id="SSND01000004">
    <property type="protein sequence ID" value="THD82433.1"/>
    <property type="molecule type" value="Genomic_DNA"/>
</dbReference>
<comment type="caution">
    <text evidence="2">The sequence shown here is derived from an EMBL/GenBank/DDBJ whole genome shotgun (WGS) entry which is preliminary data.</text>
</comment>